<organism evidence="1 2">
    <name type="scientific">Nocardiopsis metallicus</name>
    <dbReference type="NCBI Taxonomy" id="179819"/>
    <lineage>
        <taxon>Bacteria</taxon>
        <taxon>Bacillati</taxon>
        <taxon>Actinomycetota</taxon>
        <taxon>Actinomycetes</taxon>
        <taxon>Streptosporangiales</taxon>
        <taxon>Nocardiopsidaceae</taxon>
        <taxon>Nocardiopsis</taxon>
    </lineage>
</organism>
<reference evidence="1 2" key="1">
    <citation type="submission" date="2020-08" db="EMBL/GenBank/DDBJ databases">
        <title>Sequencing the genomes of 1000 actinobacteria strains.</title>
        <authorList>
            <person name="Klenk H.-P."/>
        </authorList>
    </citation>
    <scope>NUCLEOTIDE SEQUENCE [LARGE SCALE GENOMIC DNA]</scope>
    <source>
        <strain evidence="1 2">DSM 44598</strain>
    </source>
</reference>
<dbReference type="AlphaFoldDB" id="A0A840WES1"/>
<accession>A0A840WES1</accession>
<dbReference type="Proteomes" id="UP000579647">
    <property type="component" value="Unassembled WGS sequence"/>
</dbReference>
<proteinExistence type="predicted"/>
<gene>
    <name evidence="1" type="ORF">HNR07_002648</name>
</gene>
<sequence>MSTHVTPGYTEDALLWDQESGTLSATQRPASHESRTFRVSWGVDRYLGLPEGLPAWAANRYIDAIQDLTNQLADHASMEHVPSDFYDTGDRYEITYTGGYKPYMDALNSLLDHVYGGDDASRWAHQSEAADELRATHGSKPSDDEVQARVRRIFTDRIRSLIVSGDASYTPAKPGNRYTAIRLDLDAGHLSAHTQPLTKADENVQVWQVSPLNYRQANRLMRRIGARALALANPTAPAAFAGDAREALEGILAAFLISAEQVTAHMDEHGIKDTPARREKALRALTAARFQK</sequence>
<dbReference type="RefSeq" id="WP_184365189.1">
    <property type="nucleotide sequence ID" value="NZ_BAAAKM010000064.1"/>
</dbReference>
<name>A0A840WES1_9ACTN</name>
<keyword evidence="2" id="KW-1185">Reference proteome</keyword>
<protein>
    <submittedName>
        <fullName evidence="1">Uncharacterized protein</fullName>
    </submittedName>
</protein>
<evidence type="ECO:0000313" key="1">
    <source>
        <dbReference type="EMBL" id="MBB5491511.1"/>
    </source>
</evidence>
<comment type="caution">
    <text evidence="1">The sequence shown here is derived from an EMBL/GenBank/DDBJ whole genome shotgun (WGS) entry which is preliminary data.</text>
</comment>
<dbReference type="EMBL" id="JACHDO010000001">
    <property type="protein sequence ID" value="MBB5491511.1"/>
    <property type="molecule type" value="Genomic_DNA"/>
</dbReference>
<evidence type="ECO:0000313" key="2">
    <source>
        <dbReference type="Proteomes" id="UP000579647"/>
    </source>
</evidence>